<dbReference type="Proteomes" id="UP001165366">
    <property type="component" value="Unassembled WGS sequence"/>
</dbReference>
<evidence type="ECO:0000313" key="6">
    <source>
        <dbReference type="Proteomes" id="UP001165366"/>
    </source>
</evidence>
<protein>
    <submittedName>
        <fullName evidence="5">TonB-dependent receptor</fullName>
    </submittedName>
</protein>
<evidence type="ECO:0000313" key="5">
    <source>
        <dbReference type="EMBL" id="MCG2588537.1"/>
    </source>
</evidence>
<comment type="caution">
    <text evidence="5">The sequence shown here is derived from an EMBL/GenBank/DDBJ whole genome shotgun (WGS) entry which is preliminary data.</text>
</comment>
<reference evidence="5" key="1">
    <citation type="submission" date="2022-01" db="EMBL/GenBank/DDBJ databases">
        <authorList>
            <person name="Wang Y."/>
        </authorList>
    </citation>
    <scope>NUCLEOTIDE SEQUENCE</scope>
    <source>
        <strain evidence="5">WB101</strain>
    </source>
</reference>
<organism evidence="5 6">
    <name type="scientific">Rhodohalobacter sulfatireducens</name>
    <dbReference type="NCBI Taxonomy" id="2911366"/>
    <lineage>
        <taxon>Bacteria</taxon>
        <taxon>Pseudomonadati</taxon>
        <taxon>Balneolota</taxon>
        <taxon>Balneolia</taxon>
        <taxon>Balneolales</taxon>
        <taxon>Balneolaceae</taxon>
        <taxon>Rhodohalobacter</taxon>
    </lineage>
</organism>
<dbReference type="InterPro" id="IPR008969">
    <property type="entry name" value="CarboxyPept-like_regulatory"/>
</dbReference>
<gene>
    <name evidence="5" type="ORF">L6773_08180</name>
</gene>
<feature type="domain" description="TonB-dependent receptor plug" evidence="4">
    <location>
        <begin position="136"/>
        <end position="242"/>
    </location>
</feature>
<proteinExistence type="predicted"/>
<dbReference type="EMBL" id="JAKLWS010000008">
    <property type="protein sequence ID" value="MCG2588537.1"/>
    <property type="molecule type" value="Genomic_DNA"/>
</dbReference>
<name>A0ABS9KCE5_9BACT</name>
<dbReference type="SUPFAM" id="SSF56935">
    <property type="entry name" value="Porins"/>
    <property type="match status" value="1"/>
</dbReference>
<dbReference type="InterPro" id="IPR036942">
    <property type="entry name" value="Beta-barrel_TonB_sf"/>
</dbReference>
<dbReference type="Pfam" id="PF13715">
    <property type="entry name" value="CarbopepD_reg_2"/>
    <property type="match status" value="1"/>
</dbReference>
<dbReference type="SUPFAM" id="SSF49464">
    <property type="entry name" value="Carboxypeptidase regulatory domain-like"/>
    <property type="match status" value="1"/>
</dbReference>
<keyword evidence="2" id="KW-0472">Membrane</keyword>
<dbReference type="Gene3D" id="2.60.40.1120">
    <property type="entry name" value="Carboxypeptidase-like, regulatory domain"/>
    <property type="match status" value="1"/>
</dbReference>
<evidence type="ECO:0000256" key="1">
    <source>
        <dbReference type="ARBA" id="ARBA00004442"/>
    </source>
</evidence>
<comment type="subcellular location">
    <subcellularLocation>
        <location evidence="1">Cell outer membrane</location>
    </subcellularLocation>
</comment>
<sequence length="791" mass="88406">MKFVFRILLYLSIGISIQFLIGFSTSIRAQSTGTLTGYVTDARSGEPLVGANVGLQGTNMGSSTDSDGFYEIENIEPGTYIIVATYVGYESQRQNNINVRSAGNRNINFELSPTSEQLEEVVVTVSEPFIAPPENPVSFRRLSPEAISTYPAGNSDIAKVVQSLPGVSGSVTGFRNDVIIRGGAPNENVYYLDGIEIPTINHFSTQGSAGGPAGLLNVSFFEGVELSTSAFGASAGNALSGVLRFNQRNGNDREFRTNFRVGASEAALTTEGPLFKGDATSSNTTFIASVRRSYLQLLFQLIDLPFLPDYWDYQYKVDHKFDSKNQISLIGVGSIDDFQINVPDDITPDQQAILDQVPVIQQQTNTTGITYERRLSNGFGVSRTSLSRSSFYNDFSRYRDNENQDGRFSRNRAREVRNTLRNETTFFRERSTISVGASTRLNIFENDFFDDNTGVSFESDLNFLSYGGFIQWSSEGLTERLDLTAGIRFDGNTFTDSGNEIYRTLSPRAALTVKLDEEGQWRGVLSAGRYFKIPPLTLLGYKEGSNFVNKDAQYIRSDHITGGINYFPRSSTKISVEGFLKLYDDYPVSMREEVSLANLGGGFEVLGNDNVKSVGKGRTYGVEFLAQQTLITNFYAIFAYTLFWSEFTGFDRDLYLPSAWDSRHLLTFTGGYQIGNSWEFSLRTRLIGKTPFAPINEERSIETYPEFVFNYSRLGSERLKPFNATDIRIDRKWNFQNFSFDLYLEIQNVFAQDAPSEPSYLLENGNSPELVRVDQLDESSILPTIGFILDF</sequence>
<keyword evidence="3" id="KW-0998">Cell outer membrane</keyword>
<dbReference type="Gene3D" id="2.170.130.10">
    <property type="entry name" value="TonB-dependent receptor, plug domain"/>
    <property type="match status" value="1"/>
</dbReference>
<keyword evidence="5" id="KW-0675">Receptor</keyword>
<keyword evidence="6" id="KW-1185">Reference proteome</keyword>
<evidence type="ECO:0000259" key="4">
    <source>
        <dbReference type="Pfam" id="PF07715"/>
    </source>
</evidence>
<dbReference type="RefSeq" id="WP_237853378.1">
    <property type="nucleotide sequence ID" value="NZ_JAKLWS010000008.1"/>
</dbReference>
<reference evidence="5" key="2">
    <citation type="submission" date="2024-05" db="EMBL/GenBank/DDBJ databases">
        <title>Rhodohalobacter halophilus gen. nov., sp. nov., a moderately halophilic member of the family Balneolaceae.</title>
        <authorList>
            <person name="Xia J."/>
        </authorList>
    </citation>
    <scope>NUCLEOTIDE SEQUENCE</scope>
    <source>
        <strain evidence="5">WB101</strain>
    </source>
</reference>
<dbReference type="Gene3D" id="2.40.170.20">
    <property type="entry name" value="TonB-dependent receptor, beta-barrel domain"/>
    <property type="match status" value="1"/>
</dbReference>
<accession>A0ABS9KCE5</accession>
<evidence type="ECO:0000256" key="3">
    <source>
        <dbReference type="ARBA" id="ARBA00023237"/>
    </source>
</evidence>
<dbReference type="InterPro" id="IPR037066">
    <property type="entry name" value="Plug_dom_sf"/>
</dbReference>
<dbReference type="Pfam" id="PF07715">
    <property type="entry name" value="Plug"/>
    <property type="match status" value="1"/>
</dbReference>
<dbReference type="InterPro" id="IPR012910">
    <property type="entry name" value="Plug_dom"/>
</dbReference>
<evidence type="ECO:0000256" key="2">
    <source>
        <dbReference type="ARBA" id="ARBA00023136"/>
    </source>
</evidence>